<comment type="subcellular location">
    <subcellularLocation>
        <location evidence="1">Nucleus</location>
    </subcellularLocation>
</comment>
<accession>A0A834HN15</accession>
<evidence type="ECO:0000256" key="1">
    <source>
        <dbReference type="ARBA" id="ARBA00004123"/>
    </source>
</evidence>
<evidence type="ECO:0000256" key="4">
    <source>
        <dbReference type="ARBA" id="ARBA00023163"/>
    </source>
</evidence>
<evidence type="ECO:0000313" key="9">
    <source>
        <dbReference type="Proteomes" id="UP000626092"/>
    </source>
</evidence>
<dbReference type="PROSITE" id="PS50863">
    <property type="entry name" value="B3"/>
    <property type="match status" value="1"/>
</dbReference>
<dbReference type="InterPro" id="IPR015300">
    <property type="entry name" value="DNA-bd_pseudobarrel_sf"/>
</dbReference>
<name>A0A834HN15_RHOSS</name>
<evidence type="ECO:0000313" key="8">
    <source>
        <dbReference type="EMBL" id="KAF7151001.1"/>
    </source>
</evidence>
<dbReference type="CDD" id="cd10017">
    <property type="entry name" value="B3_DNA"/>
    <property type="match status" value="1"/>
</dbReference>
<evidence type="ECO:0000259" key="7">
    <source>
        <dbReference type="PROSITE" id="PS50863"/>
    </source>
</evidence>
<dbReference type="PANTHER" id="PTHR31140:SF139">
    <property type="entry name" value="B3 DOMAIN-CONTAINING PROTEIN OS02G0455900-RELATED"/>
    <property type="match status" value="1"/>
</dbReference>
<keyword evidence="9" id="KW-1185">Reference proteome</keyword>
<dbReference type="AlphaFoldDB" id="A0A834HN15"/>
<dbReference type="InterPro" id="IPR044800">
    <property type="entry name" value="LEC2-like"/>
</dbReference>
<feature type="compositionally biased region" description="Basic and acidic residues" evidence="6">
    <location>
        <begin position="37"/>
        <end position="54"/>
    </location>
</feature>
<dbReference type="Proteomes" id="UP000626092">
    <property type="component" value="Unassembled WGS sequence"/>
</dbReference>
<gene>
    <name evidence="8" type="ORF">RHSIM_Rhsim02G0117100</name>
</gene>
<feature type="compositionally biased region" description="Basic and acidic residues" evidence="6">
    <location>
        <begin position="468"/>
        <end position="478"/>
    </location>
</feature>
<keyword evidence="5" id="KW-0539">Nucleus</keyword>
<dbReference type="SUPFAM" id="SSF101936">
    <property type="entry name" value="DNA-binding pseudobarrel domain"/>
    <property type="match status" value="2"/>
</dbReference>
<keyword evidence="4" id="KW-0804">Transcription</keyword>
<feature type="region of interest" description="Disordered" evidence="6">
    <location>
        <begin position="33"/>
        <end position="116"/>
    </location>
</feature>
<feature type="region of interest" description="Disordered" evidence="6">
    <location>
        <begin position="164"/>
        <end position="183"/>
    </location>
</feature>
<organism evidence="8 9">
    <name type="scientific">Rhododendron simsii</name>
    <name type="common">Sims's rhododendron</name>
    <dbReference type="NCBI Taxonomy" id="118357"/>
    <lineage>
        <taxon>Eukaryota</taxon>
        <taxon>Viridiplantae</taxon>
        <taxon>Streptophyta</taxon>
        <taxon>Embryophyta</taxon>
        <taxon>Tracheophyta</taxon>
        <taxon>Spermatophyta</taxon>
        <taxon>Magnoliopsida</taxon>
        <taxon>eudicotyledons</taxon>
        <taxon>Gunneridae</taxon>
        <taxon>Pentapetalae</taxon>
        <taxon>asterids</taxon>
        <taxon>Ericales</taxon>
        <taxon>Ericaceae</taxon>
        <taxon>Ericoideae</taxon>
        <taxon>Rhodoreae</taxon>
        <taxon>Rhododendron</taxon>
    </lineage>
</organism>
<dbReference type="OrthoDB" id="1588403at2759"/>
<dbReference type="EMBL" id="WJXA01000002">
    <property type="protein sequence ID" value="KAF7151001.1"/>
    <property type="molecule type" value="Genomic_DNA"/>
</dbReference>
<dbReference type="SMART" id="SM01019">
    <property type="entry name" value="B3"/>
    <property type="match status" value="2"/>
</dbReference>
<sequence length="526" mass="59125">MSPGRPPTAAEIGQLVAPERLLPTVKFNTTKASRNMSDIRDIDTSREGKEHLEGHALSSSLSLGKDTHRLQRTGRLDISNMEEPEEELELGGIGTSREGKEPLEGHASPSSQTLGKDMHRLQHTGRLDISNVEEPEEELCRGKHQILVLSQENSWYLRDIGTSREGKEPLEGHASPSSQTLGKDMHHLQHTGRLDISNAEEPEEELELGYRTAMISGLPTKVGENMGNFLFEVLLTPSNRYLGRLLIPVEAALKYFPSLANRQETYEEKIEITDTQNRGWSMTLKYLRSECFFVMDSNWQSFLLRNPFDGMDVIRFYKPLPVCYNNCYLVELAKRRYPGIIHELNPENFLFELPLTDMDILCKSLFIPTKEVKSHFPAVGIPAKTHHMERLYLTDEWNGEWHMKIACFRGLFGLMMEEFITERNLVEGDTIRFYKADQPSLNSHHFLVGFVKGRGDPTESRTSAVNDSTDRGSDREGDGGGGGADRGGNRQGDGGGGSSSGGRRRWKFGFGDCCMALKSNARTEES</sequence>
<reference evidence="8" key="1">
    <citation type="submission" date="2019-11" db="EMBL/GenBank/DDBJ databases">
        <authorList>
            <person name="Liu Y."/>
            <person name="Hou J."/>
            <person name="Li T.-Q."/>
            <person name="Guan C.-H."/>
            <person name="Wu X."/>
            <person name="Wu H.-Z."/>
            <person name="Ling F."/>
            <person name="Zhang R."/>
            <person name="Shi X.-G."/>
            <person name="Ren J.-P."/>
            <person name="Chen E.-F."/>
            <person name="Sun J.-M."/>
        </authorList>
    </citation>
    <scope>NUCLEOTIDE SEQUENCE</scope>
    <source>
        <strain evidence="8">Adult_tree_wgs_1</strain>
        <tissue evidence="8">Leaves</tissue>
    </source>
</reference>
<keyword evidence="3" id="KW-0238">DNA-binding</keyword>
<dbReference type="GO" id="GO:0005634">
    <property type="term" value="C:nucleus"/>
    <property type="evidence" value="ECO:0007669"/>
    <property type="project" value="UniProtKB-SubCell"/>
</dbReference>
<dbReference type="PANTHER" id="PTHR31140">
    <property type="entry name" value="B3 DOMAIN-CONTAINING TRANSCRIPTION FACTOR ABI3"/>
    <property type="match status" value="1"/>
</dbReference>
<evidence type="ECO:0000256" key="6">
    <source>
        <dbReference type="SAM" id="MobiDB-lite"/>
    </source>
</evidence>
<dbReference type="GO" id="GO:0003700">
    <property type="term" value="F:DNA-binding transcription factor activity"/>
    <property type="evidence" value="ECO:0007669"/>
    <property type="project" value="InterPro"/>
</dbReference>
<evidence type="ECO:0000256" key="3">
    <source>
        <dbReference type="ARBA" id="ARBA00023125"/>
    </source>
</evidence>
<feature type="compositionally biased region" description="Gly residues" evidence="6">
    <location>
        <begin position="479"/>
        <end position="500"/>
    </location>
</feature>
<dbReference type="InterPro" id="IPR003340">
    <property type="entry name" value="B3_DNA-bd"/>
</dbReference>
<feature type="region of interest" description="Disordered" evidence="6">
    <location>
        <begin position="455"/>
        <end position="505"/>
    </location>
</feature>
<protein>
    <recommendedName>
        <fullName evidence="7">TF-B3 domain-containing protein</fullName>
    </recommendedName>
</protein>
<feature type="domain" description="TF-B3" evidence="7">
    <location>
        <begin position="230"/>
        <end position="336"/>
    </location>
</feature>
<dbReference type="Gene3D" id="2.40.330.10">
    <property type="entry name" value="DNA-binding pseudobarrel domain"/>
    <property type="match status" value="2"/>
</dbReference>
<dbReference type="Pfam" id="PF02362">
    <property type="entry name" value="B3"/>
    <property type="match status" value="1"/>
</dbReference>
<keyword evidence="2" id="KW-0805">Transcription regulation</keyword>
<feature type="compositionally biased region" description="Acidic residues" evidence="6">
    <location>
        <begin position="80"/>
        <end position="89"/>
    </location>
</feature>
<proteinExistence type="predicted"/>
<dbReference type="GO" id="GO:0003677">
    <property type="term" value="F:DNA binding"/>
    <property type="evidence" value="ECO:0007669"/>
    <property type="project" value="UniProtKB-KW"/>
</dbReference>
<evidence type="ECO:0000256" key="5">
    <source>
        <dbReference type="ARBA" id="ARBA00023242"/>
    </source>
</evidence>
<evidence type="ECO:0000256" key="2">
    <source>
        <dbReference type="ARBA" id="ARBA00023015"/>
    </source>
</evidence>
<comment type="caution">
    <text evidence="8">The sequence shown here is derived from an EMBL/GenBank/DDBJ whole genome shotgun (WGS) entry which is preliminary data.</text>
</comment>